<evidence type="ECO:0000313" key="5">
    <source>
        <dbReference type="Proteomes" id="UP000277326"/>
    </source>
</evidence>
<dbReference type="EMBL" id="REFS01000005">
    <property type="protein sequence ID" value="RMB13305.1"/>
    <property type="molecule type" value="Genomic_DNA"/>
</dbReference>
<proteinExistence type="inferred from homology"/>
<evidence type="ECO:0000313" key="3">
    <source>
        <dbReference type="EMBL" id="AZH23932.1"/>
    </source>
</evidence>
<dbReference type="CDD" id="cd00291">
    <property type="entry name" value="SirA_YedF_YeeD"/>
    <property type="match status" value="1"/>
</dbReference>
<dbReference type="RefSeq" id="WP_121921227.1">
    <property type="nucleotide sequence ID" value="NZ_CP034145.1"/>
</dbReference>
<dbReference type="GO" id="GO:0016740">
    <property type="term" value="F:transferase activity"/>
    <property type="evidence" value="ECO:0007669"/>
    <property type="project" value="UniProtKB-KW"/>
</dbReference>
<feature type="domain" description="UPF0033" evidence="2">
    <location>
        <begin position="10"/>
        <end position="34"/>
    </location>
</feature>
<reference evidence="3 6" key="2">
    <citation type="submission" date="2018-07" db="EMBL/GenBank/DDBJ databases">
        <title>Genome sequences of Haloplanus aerogenes JCM 16430T.</title>
        <authorList>
            <person name="Kim Y.B."/>
            <person name="Roh S.W."/>
        </authorList>
    </citation>
    <scope>NUCLEOTIDE SEQUENCE [LARGE SCALE GENOMIC DNA]</scope>
    <source>
        <strain evidence="3 6">JCM 16430</strain>
    </source>
</reference>
<evidence type="ECO:0000256" key="1">
    <source>
        <dbReference type="ARBA" id="ARBA00008984"/>
    </source>
</evidence>
<dbReference type="PANTHER" id="PTHR33279:SF6">
    <property type="entry name" value="SULFUR CARRIER PROTEIN YEDF-RELATED"/>
    <property type="match status" value="1"/>
</dbReference>
<dbReference type="Pfam" id="PF01206">
    <property type="entry name" value="TusA"/>
    <property type="match status" value="1"/>
</dbReference>
<name>A0A3M0CWW3_9EURY</name>
<protein>
    <submittedName>
        <fullName evidence="3">Sulfurtransferase TusA family protein</fullName>
    </submittedName>
    <submittedName>
        <fullName evidence="4">TusA-related sulfurtransferase</fullName>
    </submittedName>
</protein>
<dbReference type="InterPro" id="IPR001455">
    <property type="entry name" value="TusA-like"/>
</dbReference>
<dbReference type="GeneID" id="38469706"/>
<dbReference type="Gene3D" id="3.30.110.40">
    <property type="entry name" value="TusA-like domain"/>
    <property type="match status" value="1"/>
</dbReference>
<keyword evidence="6" id="KW-1185">Reference proteome</keyword>
<dbReference type="EMBL" id="CP034145">
    <property type="protein sequence ID" value="AZH23932.1"/>
    <property type="molecule type" value="Genomic_DNA"/>
</dbReference>
<comment type="similarity">
    <text evidence="1">Belongs to the sulfur carrier protein TusA family.</text>
</comment>
<dbReference type="SUPFAM" id="SSF64307">
    <property type="entry name" value="SirA-like"/>
    <property type="match status" value="1"/>
</dbReference>
<accession>A0A3M0CWW3</accession>
<organism evidence="4 5">
    <name type="scientific">Haloplanus aerogenes</name>
    <dbReference type="NCBI Taxonomy" id="660522"/>
    <lineage>
        <taxon>Archaea</taxon>
        <taxon>Methanobacteriati</taxon>
        <taxon>Methanobacteriota</taxon>
        <taxon>Stenosarchaea group</taxon>
        <taxon>Halobacteria</taxon>
        <taxon>Halobacteriales</taxon>
        <taxon>Haloferacaceae</taxon>
        <taxon>Haloplanus</taxon>
    </lineage>
</organism>
<dbReference type="InterPro" id="IPR036868">
    <property type="entry name" value="TusA-like_sf"/>
</dbReference>
<evidence type="ECO:0000313" key="6">
    <source>
        <dbReference type="Proteomes" id="UP000282007"/>
    </source>
</evidence>
<dbReference type="PROSITE" id="PS01148">
    <property type="entry name" value="UPF0033"/>
    <property type="match status" value="1"/>
</dbReference>
<evidence type="ECO:0000259" key="2">
    <source>
        <dbReference type="PROSITE" id="PS01148"/>
    </source>
</evidence>
<gene>
    <name evidence="4" type="ORF">ATH50_2638</name>
    <name evidence="3" type="ORF">DU502_00430</name>
</gene>
<dbReference type="Proteomes" id="UP000277326">
    <property type="component" value="Unassembled WGS sequence"/>
</dbReference>
<reference evidence="4 5" key="1">
    <citation type="journal article" date="2015" name="Stand. Genomic Sci.">
        <title>Genomic Encyclopedia of Bacterial and Archaeal Type Strains, Phase III: the genomes of soil and plant-associated and newly described type strains.</title>
        <authorList>
            <person name="Whitman W.B."/>
            <person name="Woyke T."/>
            <person name="Klenk H.P."/>
            <person name="Zhou Y."/>
            <person name="Lilburn T.G."/>
            <person name="Beck B.J."/>
            <person name="De Vos P."/>
            <person name="Vandamme P."/>
            <person name="Eisen J.A."/>
            <person name="Garrity G."/>
            <person name="Hugenholtz P."/>
            <person name="Kyrpides N.C."/>
        </authorList>
    </citation>
    <scope>NUCLEOTIDE SEQUENCE [LARGE SCALE GENOMIC DNA]</scope>
    <source>
        <strain evidence="4 5">CGMCC 1.10124</strain>
    </source>
</reference>
<dbReference type="AlphaFoldDB" id="A0A3M0CWW3"/>
<dbReference type="OrthoDB" id="45650at2157"/>
<dbReference type="KEGG" id="haer:DU502_00430"/>
<reference evidence="4" key="3">
    <citation type="submission" date="2018-10" db="EMBL/GenBank/DDBJ databases">
        <authorList>
            <person name="Whitman W."/>
            <person name="Huntemann M."/>
            <person name="Clum A."/>
            <person name="Pillay M."/>
            <person name="Palaniappan K."/>
            <person name="Varghese N."/>
            <person name="Mikhailova N."/>
            <person name="Stamatis D."/>
            <person name="Reddy T."/>
            <person name="Daum C."/>
            <person name="Shapiro N."/>
            <person name="Ivanova N."/>
            <person name="Kyrpides N."/>
            <person name="Woyke T."/>
        </authorList>
    </citation>
    <scope>NUCLEOTIDE SEQUENCE</scope>
    <source>
        <strain evidence="4">CGMCC 1.10124</strain>
    </source>
</reference>
<keyword evidence="4" id="KW-0808">Transferase</keyword>
<dbReference type="PANTHER" id="PTHR33279">
    <property type="entry name" value="SULFUR CARRIER PROTEIN YEDF-RELATED"/>
    <property type="match status" value="1"/>
</dbReference>
<dbReference type="Proteomes" id="UP000282007">
    <property type="component" value="Chromosome"/>
</dbReference>
<sequence>MSEHTPDVTVDARGAGCPGPLMDLIGKVKTVDEGTVIELQTTESGSKNDVPEWLEKAGHELLDIVDEGDYWSIYVRKA</sequence>
<evidence type="ECO:0000313" key="4">
    <source>
        <dbReference type="EMBL" id="RMB13305.1"/>
    </source>
</evidence>